<name>A0A1R3H4F8_9ROSI</name>
<evidence type="ECO:0000256" key="1">
    <source>
        <dbReference type="ARBA" id="ARBA00022692"/>
    </source>
</evidence>
<reference evidence="7" key="1">
    <citation type="submission" date="2013-09" db="EMBL/GenBank/DDBJ databases">
        <title>Corchorus olitorius genome sequencing.</title>
        <authorList>
            <person name="Alam M."/>
            <person name="Haque M.S."/>
            <person name="Islam M.S."/>
            <person name="Emdad E.M."/>
            <person name="Islam M.M."/>
            <person name="Ahmed B."/>
            <person name="Halim A."/>
            <person name="Hossen Q.M.M."/>
            <person name="Hossain M.Z."/>
            <person name="Ahmed R."/>
            <person name="Khan M.M."/>
            <person name="Islam R."/>
            <person name="Rashid M.M."/>
            <person name="Khan S.A."/>
            <person name="Rahman M.S."/>
            <person name="Alam M."/>
            <person name="Yahiya A.S."/>
            <person name="Khan M.S."/>
            <person name="Azam M.S."/>
            <person name="Haque T."/>
            <person name="Lashkar M.Z.H."/>
            <person name="Akhand A.I."/>
            <person name="Morshed G."/>
            <person name="Roy S."/>
            <person name="Uddin K.S."/>
            <person name="Rabeya T."/>
            <person name="Hossain A.S."/>
            <person name="Chowdhury A."/>
            <person name="Snigdha A.R."/>
            <person name="Mortoza M.S."/>
            <person name="Matin S.A."/>
            <person name="Hoque S.M.E."/>
            <person name="Islam M.K."/>
            <person name="Roy D.K."/>
            <person name="Haider R."/>
            <person name="Moosa M.M."/>
            <person name="Elias S.M."/>
            <person name="Hasan A.M."/>
            <person name="Jahan S."/>
            <person name="Shafiuddin M."/>
            <person name="Mahmood N."/>
            <person name="Shommy N.S."/>
        </authorList>
    </citation>
    <scope>NUCLEOTIDE SEQUENCE [LARGE SCALE GENOMIC DNA]</scope>
    <source>
        <strain evidence="7">cv. O-4</strain>
    </source>
</reference>
<dbReference type="OrthoDB" id="1934476at2759"/>
<evidence type="ECO:0000313" key="6">
    <source>
        <dbReference type="EMBL" id="OMO65209.1"/>
    </source>
</evidence>
<comment type="subcellular location">
    <subcellularLocation>
        <location evidence="5">Endomembrane system</location>
        <topology evidence="5">Single-pass type I membrane protein</topology>
    </subcellularLocation>
</comment>
<dbReference type="GO" id="GO:0012505">
    <property type="term" value="C:endomembrane system"/>
    <property type="evidence" value="ECO:0007669"/>
    <property type="project" value="UniProtKB-SubCell"/>
</dbReference>
<dbReference type="Gene3D" id="3.80.10.10">
    <property type="entry name" value="Ribonuclease Inhibitor"/>
    <property type="match status" value="1"/>
</dbReference>
<keyword evidence="2" id="KW-0732">Signal</keyword>
<proteinExistence type="predicted"/>
<organism evidence="6 7">
    <name type="scientific">Corchorus olitorius</name>
    <dbReference type="NCBI Taxonomy" id="93759"/>
    <lineage>
        <taxon>Eukaryota</taxon>
        <taxon>Viridiplantae</taxon>
        <taxon>Streptophyta</taxon>
        <taxon>Embryophyta</taxon>
        <taxon>Tracheophyta</taxon>
        <taxon>Spermatophyta</taxon>
        <taxon>Magnoliopsida</taxon>
        <taxon>eudicotyledons</taxon>
        <taxon>Gunneridae</taxon>
        <taxon>Pentapetalae</taxon>
        <taxon>rosids</taxon>
        <taxon>malvids</taxon>
        <taxon>Malvales</taxon>
        <taxon>Malvaceae</taxon>
        <taxon>Grewioideae</taxon>
        <taxon>Apeibeae</taxon>
        <taxon>Corchorus</taxon>
    </lineage>
</organism>
<keyword evidence="4" id="KW-0472">Membrane</keyword>
<protein>
    <submittedName>
        <fullName evidence="6">Uncharacterized protein</fullName>
    </submittedName>
</protein>
<evidence type="ECO:0000256" key="3">
    <source>
        <dbReference type="ARBA" id="ARBA00022989"/>
    </source>
</evidence>
<comment type="caution">
    <text evidence="6">The sequence shown here is derived from an EMBL/GenBank/DDBJ whole genome shotgun (WGS) entry which is preliminary data.</text>
</comment>
<dbReference type="Proteomes" id="UP000187203">
    <property type="component" value="Unassembled WGS sequence"/>
</dbReference>
<dbReference type="PANTHER" id="PTHR46084:SF4">
    <property type="entry name" value="PROTEIN KINASE DOMAIN-CONTAINING PROTEIN"/>
    <property type="match status" value="1"/>
</dbReference>
<gene>
    <name evidence="6" type="ORF">COLO4_31448</name>
</gene>
<dbReference type="PANTHER" id="PTHR46084">
    <property type="entry name" value="PROTEIN MALE DISCOVERER 2"/>
    <property type="match status" value="1"/>
</dbReference>
<dbReference type="EMBL" id="AWUE01020854">
    <property type="protein sequence ID" value="OMO65209.1"/>
    <property type="molecule type" value="Genomic_DNA"/>
</dbReference>
<dbReference type="SUPFAM" id="SSF52058">
    <property type="entry name" value="L domain-like"/>
    <property type="match status" value="1"/>
</dbReference>
<evidence type="ECO:0000256" key="5">
    <source>
        <dbReference type="ARBA" id="ARBA00046288"/>
    </source>
</evidence>
<accession>A0A1R3H4F8</accession>
<keyword evidence="7" id="KW-1185">Reference proteome</keyword>
<sequence>MLWKKIVIKETAKSKKNRTTSTIKVEKTQKPSSVNAKKISAVETVKFKRRSKVYSPKHIKVEKKETNGDIAMSKRQIGGKLLSDPWHGLYWEAEGTLAPQLASYSHKVYYILRNNSFTGIIPEGIIELKELEVLDLGYKNRSRSFPPELGSNLSLTILLLDHNELQAR</sequence>
<evidence type="ECO:0000313" key="7">
    <source>
        <dbReference type="Proteomes" id="UP000187203"/>
    </source>
</evidence>
<evidence type="ECO:0000256" key="4">
    <source>
        <dbReference type="ARBA" id="ARBA00023136"/>
    </source>
</evidence>
<evidence type="ECO:0000256" key="2">
    <source>
        <dbReference type="ARBA" id="ARBA00022729"/>
    </source>
</evidence>
<keyword evidence="3" id="KW-1133">Transmembrane helix</keyword>
<keyword evidence="1" id="KW-0812">Transmembrane</keyword>
<dbReference type="AlphaFoldDB" id="A0A1R3H4F8"/>
<dbReference type="InterPro" id="IPR032675">
    <property type="entry name" value="LRR_dom_sf"/>
</dbReference>